<evidence type="ECO:0000259" key="1">
    <source>
        <dbReference type="Pfam" id="PF04451"/>
    </source>
</evidence>
<sequence length="2865" mass="337297">MGGGLIQLIIAGGEDKILMCNPEFSYFIQVYRKYSNFSIFNYQIPITSSIEFGSLLQVEIPKNGDLLKKIMLKIDLPKIEIQYNNPLAIEIEKLKKTNNYKDININIYNYNLYNLNMFKNILEYQQQNTQIITHYQLFQYDVELNTATYSVVIPKIDLNQFIQNSNNEYFFNVTPDSNIFDNPDIIFNYPKIDTPEIINDYTTFYNKILLYANRNNKLSPTFNLIKNLFDKKDNTVLLTSNNIKNILIKNIKDNIYINSEFGPIDILNKYIDSIRFIRPYNLYDYDTIINNLHGGDNDLKNFDEYKLTYYETKNLIEVNLILTINNIDSRLIYVLKDVLKDAVNTSNIIVYFKNKAFELINILKIDKYYQDNINSYVFYNNFDILNNKNNIPNIRIKITPLTDNYTFNLNNFSEILLIDSFEKLLNGTYKIILDPFKNINFINRFIYFYYGNNNLAFCILIIKNFYIDNQKLILIGSDLNFNIKNFDNTLLYLINNTYLIESNDIKNVTQISIDLDSFNLYKHYISNSNNTNFDLNGTTNQELIEKNNFKTNFTNYIIKNLIDNYSILYNIISNNFKQSTNNLYFQMPLNNIESGISNYDALISIGNFNFDFNYHKINNNYLLTLINDQILNYNQSYLKNWNNLNNLIQNSSYMVSLNNTLDYLQNNTKFIQINIDKDISSLIDFDSNVKLSTNNDDFIGNIYLSNISFSNISNIYNIKLNIDENIDNLDNIFNIKNGYYLNFFNVSGNSNINTQINDIYYADDTYNLNVINFSNNSKYLFGNYIFEDYIFQLSEYIKNSSLIYIENKYDFNNYHNPLTILDNVVLIKFISLEYHKLINNLDNQNIKLKNKITTTNDIEYFISDFEYLTDGIKLTNFLYENIVFNFYDNFMINGYYFVNSFQSNSIIVSDPYIRSFSNFINFIIDDDPIRDLPEGELLKTYLYFNYGNQIYSQFNSNIINSCSIRDGHFDLANVKTLAQNLRSKSNIHDVNNICNYLSNVTNEQFVFKNYKYNMNPHLFYAYLNIGFIENTLSSNIKGNIDYPISKYSYFSYSDIDHLISQTLTYFIGTSNISPIGNVYLLPETDYYSNIIGFSTINENILFYNNDSNNIKLNDLVDYSNNRIPNSKFNQTKIDTINIFAKDIKQLIRYFNDYIDNINTLNIILNYNNIISENQLYNKLNIKTFTSLKQQNLNDYELEYFKKSNFYDSLNNFRISYLYNDLITAFDNDSKNYYNFLININNTISIGSSYKILYDLTSNYFIDSDIFNYIQNDDSYGQINVNILNVKDFLIDLCTEFQNDYKIFSNNNGILNIRDDIELNSINQTIKSINLDSGGYFPSLSSLDQFEVYNRKFFGFEIDKNRDLIFNNLDNITHAFYNKNNINASNNISNIEYYNNPILDTYKYEYYTQTYDFQIKRIQSYFFGSEHEIQDYELNYLKKYFALENYNTYLAYPIYITQINKLFNYSIPSNVELKIVNQLKIDSNYNIHDFDIQRILSNSQYYIQTLNILDNYISNINQNITQNDLNYMRDYLSNNVIFTNYKLNSDNSTITTPDKNFNDIINYSNITLFSNGLPSLTIPFIQLNTTDIINMTTYTINNSFDIFYNSLQYLLFDLYILDGNMRCNYNTLLNINKYNIIRNIDNQFIQIYRTLISEYFYLILRGKIVIDESIQNTINYSLINKIIKNKNYDKLIEYYLNSIYDDDIKKYDLFNIKNDYKINNIEKNHLYSENYAIIFSIKNSFNDKNFEHLINLTNYNHKYLQYINKNPNKTQKQYLSDMNISNIYQFYGNIVVTNDDYNKISNSSILNSNIFLQTFNIEILGNNGYTNLLINMNDIRVVKQNIIKYYLNEIKNSNVIINNINFDSNANISYDKLNIDQLNYNGNIITDVHLYLSNSTIAIQQYDNTNKDFNPSNISSLKLWLDGADKSNIFKDNGITPVTNGDNVKKWKNKALTGESFQINANITPSPIYTKNGINFNGSNFFNCNIQIEQKSTIFIVTDIAIGAGYCLYFDNGVSSNISLSNISLSNIGPSNIGPSNIGPTIFTDGQFGDFIYNDYNFNLEDNFGYRLKDNNIFCTERINGEYINGYLNGYSTFNKYYNRPIESNITMSVFPGYKSESGSFVESFEGNIMEILIFNDILSNDEKYKINQYLGRKWKNLQKINKKGYVQYYYLPFDYLPKLYDYEVSNSNIIVTHNHYFDETFANIYEDVYIQYNNLYNDITYQIGSNIDTANIVPYMYFSDFIDSIKTLVIQNNFNYNLELNNNTFNIKDNTIKIDEDILLNYKSYIDRINQYKSTTFNIKDFFYFMLNPLKYDTEYTKYQVMNFGSEYNNNSNIFYQKVEKLIEKTNILPSNNIERLYHFNEIVNWYFIMSMNGTLNYEKIFLSESLIGDYKLPTIPINNKYVNGTYDYYNYQTNGDSNVLVLNKNIDINNKKVNIIEERDRLYNNVNAELINTQGDIDNYYYTNNLIDILKLRPGDPNVTTGAVMSWIEKLGMYFSDFYELYIGGELIDRVDDYIINCLQELYIEPGMIKAFAKMIGQDNKLIIKKSLIGNYSLYIDIPFYFNRNKNSQTSAIPIIALLYNKINIKFKIKTLNNLLNKLEYTTVKQLDKLKMTLMVDYILLDADERKKFAESKHEYIIEQFQSLTYNTNSFLNTNQIKLNFKNPTKTLIWFAQLKENIDLKQYYNYTSEPYYLNINKYIDKDETDNKYLSTLEVLDKHLLIKFTNLGFDKLTILKRNYDSLSKDVQSQLQIAVKPSQIPIIKKSELKVNGHNRFKSYSDETSLVRPYTFFNNSYLNGINVYNFGLYPMQKHPSGTINFSFLNDLNLLIDFNNIQSEEIRVTIIGISYNLFRVMSGYGGLGFDIK</sequence>
<dbReference type="GO" id="GO:0005198">
    <property type="term" value="F:structural molecule activity"/>
    <property type="evidence" value="ECO:0007669"/>
    <property type="project" value="InterPro"/>
</dbReference>
<reference evidence="2" key="1">
    <citation type="journal article" date="2020" name="Nature">
        <title>Giant virus diversity and host interactions through global metagenomics.</title>
        <authorList>
            <person name="Schulz F."/>
            <person name="Roux S."/>
            <person name="Paez-Espino D."/>
            <person name="Jungbluth S."/>
            <person name="Walsh D.A."/>
            <person name="Denef V.J."/>
            <person name="McMahon K.D."/>
            <person name="Konstantinidis K.T."/>
            <person name="Eloe-Fadrosh E.A."/>
            <person name="Kyrpides N.C."/>
            <person name="Woyke T."/>
        </authorList>
    </citation>
    <scope>NUCLEOTIDE SEQUENCE</scope>
    <source>
        <strain evidence="2">GVMAG-M-3300023179-4</strain>
    </source>
</reference>
<dbReference type="Gene3D" id="2.70.9.10">
    <property type="entry name" value="Adenovirus Type 2 Hexon, domain 4"/>
    <property type="match status" value="2"/>
</dbReference>
<feature type="domain" description="Major capsid protein C-terminal" evidence="1">
    <location>
        <begin position="2626"/>
        <end position="2859"/>
    </location>
</feature>
<name>A0A6C0H1L4_9ZZZZ</name>
<protein>
    <recommendedName>
        <fullName evidence="1">Major capsid protein C-terminal domain-containing protein</fullName>
    </recommendedName>
</protein>
<dbReference type="Pfam" id="PF04451">
    <property type="entry name" value="Capsid_NCLDV"/>
    <property type="match status" value="1"/>
</dbReference>
<dbReference type="EMBL" id="MN739838">
    <property type="protein sequence ID" value="QHT74116.1"/>
    <property type="molecule type" value="Genomic_DNA"/>
</dbReference>
<accession>A0A6C0H1L4</accession>
<dbReference type="InterPro" id="IPR007542">
    <property type="entry name" value="MCP_C"/>
</dbReference>
<proteinExistence type="predicted"/>
<dbReference type="InterPro" id="IPR016112">
    <property type="entry name" value="VP_dsDNA_II"/>
</dbReference>
<organism evidence="2">
    <name type="scientific">viral metagenome</name>
    <dbReference type="NCBI Taxonomy" id="1070528"/>
    <lineage>
        <taxon>unclassified sequences</taxon>
        <taxon>metagenomes</taxon>
        <taxon>organismal metagenomes</taxon>
    </lineage>
</organism>
<evidence type="ECO:0000313" key="2">
    <source>
        <dbReference type="EMBL" id="QHT74116.1"/>
    </source>
</evidence>
<dbReference type="SUPFAM" id="SSF49749">
    <property type="entry name" value="Group II dsDNA viruses VP"/>
    <property type="match status" value="3"/>
</dbReference>